<proteinExistence type="predicted"/>
<evidence type="ECO:0000313" key="3">
    <source>
        <dbReference type="EMBL" id="MEQ1408264.1"/>
    </source>
</evidence>
<feature type="region of interest" description="Disordered" evidence="1">
    <location>
        <begin position="91"/>
        <end position="113"/>
    </location>
</feature>
<evidence type="ECO:0008006" key="5">
    <source>
        <dbReference type="Google" id="ProtNLM"/>
    </source>
</evidence>
<dbReference type="EMBL" id="JBEAAL010000025">
    <property type="protein sequence ID" value="MEQ1408264.1"/>
    <property type="molecule type" value="Genomic_DNA"/>
</dbReference>
<reference evidence="3 4" key="1">
    <citation type="submission" date="2024-05" db="EMBL/GenBank/DDBJ databases">
        <title>Neorhizobium sp. Rsf11, a plant growth promoting and heavy metal resistant PAH-degrader.</title>
        <authorList>
            <person name="Golubev S.N."/>
            <person name="Muratova A.Y."/>
            <person name="Markelova M.I."/>
        </authorList>
    </citation>
    <scope>NUCLEOTIDE SEQUENCE [LARGE SCALE GENOMIC DNA]</scope>
    <source>
        <strain evidence="3 4">Rsf11</strain>
    </source>
</reference>
<evidence type="ECO:0000313" key="4">
    <source>
        <dbReference type="Proteomes" id="UP001496627"/>
    </source>
</evidence>
<feature type="chain" id="PRO_5046670710" description="DUF3551 domain-containing protein" evidence="2">
    <location>
        <begin position="35"/>
        <end position="113"/>
    </location>
</feature>
<keyword evidence="4" id="KW-1185">Reference proteome</keyword>
<dbReference type="Proteomes" id="UP001496627">
    <property type="component" value="Unassembled WGS sequence"/>
</dbReference>
<organism evidence="3 4">
    <name type="scientific">Neorhizobium phenanthreniclasticum</name>
    <dbReference type="NCBI Taxonomy" id="3157917"/>
    <lineage>
        <taxon>Bacteria</taxon>
        <taxon>Pseudomonadati</taxon>
        <taxon>Pseudomonadota</taxon>
        <taxon>Alphaproteobacteria</taxon>
        <taxon>Hyphomicrobiales</taxon>
        <taxon>Rhizobiaceae</taxon>
        <taxon>Rhizobium/Agrobacterium group</taxon>
        <taxon>Neorhizobium</taxon>
    </lineage>
</organism>
<dbReference type="RefSeq" id="WP_210051807.1">
    <property type="nucleotide sequence ID" value="NZ_JBEAAL010000025.1"/>
</dbReference>
<sequence length="113" mass="12448">MQSRSDMRHRRIPGLIALLLVLATAEPFTTPAAAQEPDDEPFEEFCLAPGGSARQACVAFFLDEDGYELCLMDEREGIARCTRSWHIEPDEKRDRGSLPLGFEGPGPGEAIEA</sequence>
<accession>A0ABV0M8P5</accession>
<comment type="caution">
    <text evidence="3">The sequence shown here is derived from an EMBL/GenBank/DDBJ whole genome shotgun (WGS) entry which is preliminary data.</text>
</comment>
<name>A0ABV0M8P5_9HYPH</name>
<evidence type="ECO:0000256" key="1">
    <source>
        <dbReference type="SAM" id="MobiDB-lite"/>
    </source>
</evidence>
<evidence type="ECO:0000256" key="2">
    <source>
        <dbReference type="SAM" id="SignalP"/>
    </source>
</evidence>
<feature type="signal peptide" evidence="2">
    <location>
        <begin position="1"/>
        <end position="34"/>
    </location>
</feature>
<keyword evidence="2" id="KW-0732">Signal</keyword>
<gene>
    <name evidence="3" type="ORF">ABK249_25365</name>
</gene>
<protein>
    <recommendedName>
        <fullName evidence="5">DUF3551 domain-containing protein</fullName>
    </recommendedName>
</protein>